<dbReference type="EMBL" id="UHFA01000002">
    <property type="protein sequence ID" value="SUN37026.1"/>
    <property type="molecule type" value="Genomic_DNA"/>
</dbReference>
<organism evidence="1 2">
    <name type="scientific">Streptococcus downei MFe28</name>
    <dbReference type="NCBI Taxonomy" id="764290"/>
    <lineage>
        <taxon>Bacteria</taxon>
        <taxon>Bacillati</taxon>
        <taxon>Bacillota</taxon>
        <taxon>Bacilli</taxon>
        <taxon>Lactobacillales</taxon>
        <taxon>Streptococcaceae</taxon>
        <taxon>Streptococcus</taxon>
    </lineage>
</organism>
<proteinExistence type="predicted"/>
<name>A0A380JHL5_STRDO</name>
<evidence type="ECO:0000313" key="2">
    <source>
        <dbReference type="Proteomes" id="UP000254082"/>
    </source>
</evidence>
<keyword evidence="2" id="KW-1185">Reference proteome</keyword>
<evidence type="ECO:0000313" key="1">
    <source>
        <dbReference type="EMBL" id="SUN37026.1"/>
    </source>
</evidence>
<reference evidence="1 2" key="1">
    <citation type="submission" date="2018-06" db="EMBL/GenBank/DDBJ databases">
        <authorList>
            <consortium name="Pathogen Informatics"/>
            <person name="Doyle S."/>
        </authorList>
    </citation>
    <scope>NUCLEOTIDE SEQUENCE [LARGE SCALE GENOMIC DNA]</scope>
    <source>
        <strain evidence="2">NCTC 11391</strain>
    </source>
</reference>
<dbReference type="AlphaFoldDB" id="A0A380JHL5"/>
<dbReference type="Proteomes" id="UP000254082">
    <property type="component" value="Unassembled WGS sequence"/>
</dbReference>
<protein>
    <submittedName>
        <fullName evidence="1">Uncharacterized protein</fullName>
    </submittedName>
</protein>
<sequence>MLIQTNYLNNSSTLLRYFTSEEDAKSTEVFHKCTHFLGLVKYLKN</sequence>
<gene>
    <name evidence="1" type="ORF">NCTC11391_01881</name>
</gene>
<accession>A0A380JHL5</accession>